<feature type="compositionally biased region" description="Low complexity" evidence="5">
    <location>
        <begin position="1"/>
        <end position="15"/>
    </location>
</feature>
<keyword evidence="7" id="KW-1185">Reference proteome</keyword>
<dbReference type="GO" id="GO:0030973">
    <property type="term" value="F:molybdate ion binding"/>
    <property type="evidence" value="ECO:0007669"/>
    <property type="project" value="TreeGrafter"/>
</dbReference>
<dbReference type="AlphaFoldDB" id="A0A3R7FZ79"/>
<evidence type="ECO:0000256" key="4">
    <source>
        <dbReference type="PIRSR" id="PIRSR004846-1"/>
    </source>
</evidence>
<accession>A0A3R7FZ79</accession>
<dbReference type="Gene3D" id="3.40.190.10">
    <property type="entry name" value="Periplasmic binding protein-like II"/>
    <property type="match status" value="2"/>
</dbReference>
<dbReference type="Proteomes" id="UP000028058">
    <property type="component" value="Unassembled WGS sequence"/>
</dbReference>
<dbReference type="PANTHER" id="PTHR30632">
    <property type="entry name" value="MOLYBDATE-BINDING PERIPLASMIC PROTEIN"/>
    <property type="match status" value="1"/>
</dbReference>
<keyword evidence="3" id="KW-0732">Signal</keyword>
<gene>
    <name evidence="6" type="primary">modA</name>
    <name evidence="6" type="ORF">SFRA_007760</name>
</gene>
<proteinExistence type="inferred from homology"/>
<dbReference type="InterPro" id="IPR050682">
    <property type="entry name" value="ModA/WtpA"/>
</dbReference>
<dbReference type="SUPFAM" id="SSF53850">
    <property type="entry name" value="Periplasmic binding protein-like II"/>
    <property type="match status" value="1"/>
</dbReference>
<keyword evidence="4" id="KW-0500">Molybdenum</keyword>
<evidence type="ECO:0000313" key="6">
    <source>
        <dbReference type="EMBL" id="RKM97467.1"/>
    </source>
</evidence>
<evidence type="ECO:0000256" key="5">
    <source>
        <dbReference type="SAM" id="MobiDB-lite"/>
    </source>
</evidence>
<dbReference type="InterPro" id="IPR005950">
    <property type="entry name" value="ModA"/>
</dbReference>
<dbReference type="GO" id="GO:0046872">
    <property type="term" value="F:metal ion binding"/>
    <property type="evidence" value="ECO:0007669"/>
    <property type="project" value="UniProtKB-KW"/>
</dbReference>
<evidence type="ECO:0000256" key="2">
    <source>
        <dbReference type="ARBA" id="ARBA00022723"/>
    </source>
</evidence>
<feature type="binding site" evidence="4">
    <location>
        <position position="183"/>
    </location>
    <ligand>
        <name>molybdate</name>
        <dbReference type="ChEBI" id="CHEBI:36264"/>
    </ligand>
</feature>
<dbReference type="CDD" id="cd13538">
    <property type="entry name" value="PBP2_ModA_like_1"/>
    <property type="match status" value="1"/>
</dbReference>
<comment type="similarity">
    <text evidence="1">Belongs to the bacterial solute-binding protein ModA family.</text>
</comment>
<name>A0A3R7FZ79_9ACTN</name>
<dbReference type="OrthoDB" id="9785015at2"/>
<comment type="caution">
    <text evidence="6">The sequence shown here is derived from an EMBL/GenBank/DDBJ whole genome shotgun (WGS) entry which is preliminary data.</text>
</comment>
<dbReference type="PIRSF" id="PIRSF004846">
    <property type="entry name" value="ModA"/>
    <property type="match status" value="1"/>
</dbReference>
<feature type="binding site" evidence="4">
    <location>
        <position position="65"/>
    </location>
    <ligand>
        <name>molybdate</name>
        <dbReference type="ChEBI" id="CHEBI:36264"/>
    </ligand>
</feature>
<protein>
    <submittedName>
        <fullName evidence="6">Molybdate ABC transporter substrate-binding protein</fullName>
    </submittedName>
</protein>
<feature type="region of interest" description="Disordered" evidence="5">
    <location>
        <begin position="1"/>
        <end position="25"/>
    </location>
</feature>
<evidence type="ECO:0000256" key="3">
    <source>
        <dbReference type="ARBA" id="ARBA00022729"/>
    </source>
</evidence>
<dbReference type="EMBL" id="JNAD02000003">
    <property type="protein sequence ID" value="RKM97467.1"/>
    <property type="molecule type" value="Genomic_DNA"/>
</dbReference>
<dbReference type="NCBIfam" id="TIGR01256">
    <property type="entry name" value="modA"/>
    <property type="match status" value="1"/>
</dbReference>
<dbReference type="Pfam" id="PF13531">
    <property type="entry name" value="SBP_bac_11"/>
    <property type="match status" value="1"/>
</dbReference>
<keyword evidence="2 4" id="KW-0479">Metal-binding</keyword>
<sequence>MFATATATATACAPGSGSGGTEANGGTTELTVLAASSLTDVSARLATRYERTHPGTSVRLSFAGSQELVSQVRQGLSADVVVTADTTAMDAVADDTETPAVIAGNELAVAVAPGNPENIRDLRDLGRDGLKVVLAAPEVPVGRYSERVLDRAGVTVTPVSQEPSTRAVLSKVRLGEADAGLVYRTDVISAGDAVSAVDLPEGRNAAVSYPAAALSGSRHPAAAAEFVRWLRSQPAQRLLRDAGFTRP</sequence>
<dbReference type="PANTHER" id="PTHR30632:SF0">
    <property type="entry name" value="SULFATE-BINDING PROTEIN"/>
    <property type="match status" value="1"/>
</dbReference>
<dbReference type="GO" id="GO:0015689">
    <property type="term" value="P:molybdate ion transport"/>
    <property type="evidence" value="ECO:0007669"/>
    <property type="project" value="InterPro"/>
</dbReference>
<evidence type="ECO:0000256" key="1">
    <source>
        <dbReference type="ARBA" id="ARBA00009175"/>
    </source>
</evidence>
<evidence type="ECO:0000313" key="7">
    <source>
        <dbReference type="Proteomes" id="UP000028058"/>
    </source>
</evidence>
<feature type="binding site" evidence="4">
    <location>
        <position position="37"/>
    </location>
    <ligand>
        <name>molybdate</name>
        <dbReference type="ChEBI" id="CHEBI:36264"/>
    </ligand>
</feature>
<organism evidence="6 7">
    <name type="scientific">Streptomyces xinghaiensis</name>
    <dbReference type="NCBI Taxonomy" id="1038928"/>
    <lineage>
        <taxon>Bacteria</taxon>
        <taxon>Bacillati</taxon>
        <taxon>Actinomycetota</taxon>
        <taxon>Actinomycetes</taxon>
        <taxon>Kitasatosporales</taxon>
        <taxon>Streptomycetaceae</taxon>
        <taxon>Streptomyces</taxon>
    </lineage>
</organism>
<reference evidence="6 7" key="1">
    <citation type="journal article" date="2014" name="Genome Announc.">
        <title>Draft Genome Sequence of Streptomyces fradiae ATCC 19609, a Strain Highly Sensitive to Antibiotics.</title>
        <authorList>
            <person name="Bekker O.B."/>
            <person name="Klimina K.M."/>
            <person name="Vatlin A.A."/>
            <person name="Zakharevich N.V."/>
            <person name="Kasianov A.S."/>
            <person name="Danilenko V.N."/>
        </authorList>
    </citation>
    <scope>NUCLEOTIDE SEQUENCE [LARGE SCALE GENOMIC DNA]</scope>
    <source>
        <strain evidence="6 7">ATCC 19609</strain>
    </source>
</reference>